<dbReference type="RefSeq" id="WP_175592398.1">
    <property type="nucleotide sequence ID" value="NZ_JABWGN010000010.1"/>
</dbReference>
<dbReference type="EMBL" id="JABWGN010000010">
    <property type="protein sequence ID" value="NUW34958.1"/>
    <property type="molecule type" value="Genomic_DNA"/>
</dbReference>
<reference evidence="1 2" key="1">
    <citation type="submission" date="2020-06" db="EMBL/GenBank/DDBJ databases">
        <title>Nonomuraea sp. SMC257, a novel actinomycete isolated from soil.</title>
        <authorList>
            <person name="Chanama M."/>
        </authorList>
    </citation>
    <scope>NUCLEOTIDE SEQUENCE [LARGE SCALE GENOMIC DNA]</scope>
    <source>
        <strain evidence="1 2">SMC257</strain>
    </source>
</reference>
<protein>
    <submittedName>
        <fullName evidence="1">Uncharacterized protein</fullName>
    </submittedName>
</protein>
<gene>
    <name evidence="1" type="ORF">HTZ77_26520</name>
</gene>
<keyword evidence="2" id="KW-1185">Reference proteome</keyword>
<name>A0A7Y6IC04_9ACTN</name>
<dbReference type="Proteomes" id="UP000586042">
    <property type="component" value="Unassembled WGS sequence"/>
</dbReference>
<proteinExistence type="predicted"/>
<dbReference type="AlphaFoldDB" id="A0A7Y6IC04"/>
<accession>A0A7Y6IC04</accession>
<comment type="caution">
    <text evidence="1">The sequence shown here is derived from an EMBL/GenBank/DDBJ whole genome shotgun (WGS) entry which is preliminary data.</text>
</comment>
<evidence type="ECO:0000313" key="2">
    <source>
        <dbReference type="Proteomes" id="UP000586042"/>
    </source>
</evidence>
<organism evidence="1 2">
    <name type="scientific">Nonomuraea montanisoli</name>
    <dbReference type="NCBI Taxonomy" id="2741721"/>
    <lineage>
        <taxon>Bacteria</taxon>
        <taxon>Bacillati</taxon>
        <taxon>Actinomycetota</taxon>
        <taxon>Actinomycetes</taxon>
        <taxon>Streptosporangiales</taxon>
        <taxon>Streptosporangiaceae</taxon>
        <taxon>Nonomuraea</taxon>
    </lineage>
</organism>
<evidence type="ECO:0000313" key="1">
    <source>
        <dbReference type="EMBL" id="NUW34958.1"/>
    </source>
</evidence>
<sequence>MDRRTRKWFVLTLLGMLALLAAGVLATFTAQEEHCRRGSCSWHGAFASADGRETRDDTIMRDFSFSVVRGDRVPAIDVGDATEV</sequence>